<proteinExistence type="predicted"/>
<dbReference type="EMBL" id="CP013254">
    <property type="protein sequence ID" value="ALU39605.1"/>
    <property type="molecule type" value="Genomic_DNA"/>
</dbReference>
<evidence type="ECO:0000313" key="2">
    <source>
        <dbReference type="EMBL" id="ALU39605.1"/>
    </source>
</evidence>
<evidence type="ECO:0000313" key="3">
    <source>
        <dbReference type="Proteomes" id="UP000057181"/>
    </source>
</evidence>
<dbReference type="KEGG" id="kfv:AS188_07400"/>
<keyword evidence="1" id="KW-0472">Membrane</keyword>
<gene>
    <name evidence="2" type="ORF">AS188_07400</name>
</gene>
<protein>
    <submittedName>
        <fullName evidence="2">Uncharacterized protein</fullName>
    </submittedName>
</protein>
<keyword evidence="1" id="KW-1133">Transmembrane helix</keyword>
<organism evidence="2 3">
    <name type="scientific">Kocuria flava</name>
    <dbReference type="NCBI Taxonomy" id="446860"/>
    <lineage>
        <taxon>Bacteria</taxon>
        <taxon>Bacillati</taxon>
        <taxon>Actinomycetota</taxon>
        <taxon>Actinomycetes</taxon>
        <taxon>Micrococcales</taxon>
        <taxon>Micrococcaceae</taxon>
        <taxon>Kocuria</taxon>
    </lineage>
</organism>
<reference evidence="2 3" key="1">
    <citation type="submission" date="2015-11" db="EMBL/GenBank/DDBJ databases">
        <title>Complete Genome Sequence of Kocuria flava strain HO-9041.</title>
        <authorList>
            <person name="Zhou M."/>
            <person name="Dai J."/>
        </authorList>
    </citation>
    <scope>NUCLEOTIDE SEQUENCE [LARGE SCALE GENOMIC DNA]</scope>
    <source>
        <strain evidence="2 3">HO-9041</strain>
    </source>
</reference>
<accession>A0A0U3H9I3</accession>
<dbReference type="OrthoDB" id="4881560at2"/>
<sequence length="172" mass="18928">MLLLVPPWLLLRADLPWWAAAGWPVVGAAACTAVGRWARRAPRHERVVLEDEWTSGLPPAQALDRLAEHFAAERAGVRREHRRVVVTVGSDLRFRLTGAASARGRRALPAELTVTATDTGSGSVLRARCRDDLGWYARMPAWVPRRAAERTAHLVDTARVLTGAASDRVDRS</sequence>
<evidence type="ECO:0000256" key="1">
    <source>
        <dbReference type="SAM" id="Phobius"/>
    </source>
</evidence>
<feature type="transmembrane region" description="Helical" evidence="1">
    <location>
        <begin position="15"/>
        <end position="38"/>
    </location>
</feature>
<name>A0A0U3H9I3_9MICC</name>
<dbReference type="AlphaFoldDB" id="A0A0U3H9I3"/>
<dbReference type="Proteomes" id="UP000057181">
    <property type="component" value="Chromosome"/>
</dbReference>
<keyword evidence="1" id="KW-0812">Transmembrane</keyword>
<dbReference type="RefSeq" id="WP_058858316.1">
    <property type="nucleotide sequence ID" value="NZ_BJZR01000011.1"/>
</dbReference>